<keyword evidence="1" id="KW-0808">Transferase</keyword>
<dbReference type="GO" id="GO:0006574">
    <property type="term" value="P:L-valine catabolic process"/>
    <property type="evidence" value="ECO:0007669"/>
    <property type="project" value="UniProtKB-UniRule"/>
</dbReference>
<dbReference type="PANTHER" id="PTHR43176:SF2">
    <property type="entry name" value="3-HYDROXYISOBUTYRYL-COA HYDROLASE-LIKE PROTEIN 5"/>
    <property type="match status" value="1"/>
</dbReference>
<comment type="similarity">
    <text evidence="7">Belongs to the enoyl-CoA hydratase/isomerase family.</text>
</comment>
<feature type="domain" description="Reverse transcriptase RNase H-like" evidence="10">
    <location>
        <begin position="459"/>
        <end position="515"/>
    </location>
</feature>
<evidence type="ECO:0000256" key="3">
    <source>
        <dbReference type="ARBA" id="ARBA00022722"/>
    </source>
</evidence>
<evidence type="ECO:0000256" key="1">
    <source>
        <dbReference type="ARBA" id="ARBA00022679"/>
    </source>
</evidence>
<keyword evidence="6" id="KW-0695">RNA-directed DNA polymerase</keyword>
<dbReference type="GO" id="GO:0003964">
    <property type="term" value="F:RNA-directed DNA polymerase activity"/>
    <property type="evidence" value="ECO:0007669"/>
    <property type="project" value="UniProtKB-KW"/>
</dbReference>
<dbReference type="Pfam" id="PF03478">
    <property type="entry name" value="Beta-prop_KIB1-4"/>
    <property type="match status" value="1"/>
</dbReference>
<dbReference type="GO" id="GO:0003860">
    <property type="term" value="F:3-hydroxyisobutyryl-CoA hydrolase activity"/>
    <property type="evidence" value="ECO:0007669"/>
    <property type="project" value="UniProtKB-UniRule"/>
</dbReference>
<sequence>MNTYSTMDCAAMLQVQQLFLTALISMAQVLNPGDEVVLGEEIGHVRMITLNQPRQLNALSLEMVTLLAKLLEKWEKDDNAELILIKGSGRAFSAGGDLKMFYDGRTSKDPCVEVVYRMYWLCYHIHTYKKTQVALVHGICMGGGATLMVPMKFSVVTEKTVFATPEASIGFHTDCSFSYILSHLPGYLGEFLGLTGARLSGQELVAAGLATHFVPSEKFPELQSRLISLNSGEEKAIKSVIEEFSVNVEVDEKSILNRNAIIDECFSKETVEEILASLEVEAGKEGNEWIVPFLKGIKRSSPTSLKITLQSIRDGRKMTLSDCLKKEFRLTMNIFRRAISDDVYEGLRAVAIDKDNAPKWEPSSLKAVDAEKIKQVFQPFEKDLELNIPTGDDFRWEGKYEDSPYPRSQRKLTSTPLLLSDFTLSFESSCDACKVGVRTARIRAPWLSSAKSCRPHGCINDVEFYVMVRAVRYWHHYLFHKEFMLYMDHDALRHLASHDNISAHHAPWTSYLQQFTFVLKHQSGASNRVADALSRGSLVLMDLRVTVTSFELTRELNRFNSFYPKGMSTLAEPMRQNHPSSPWLMLPPSIDVTFTGAASISYNFYSLAYNKIVTHSLEERELTNPLMVCAGSSLGWLALMSPSRDLFLYNPISRRRINLPSVGDLPGYPDNLAKVYKVVLSCSPEEPNCRAIIIYNNVHGLAFCCPGFSKEWTHIGDHNWFDENLGRSFRPGYRDCVYSTRHEALFSLTKQGLLESWDLRDPHSPRAVKIAEVGERGGKIWYEKQKHLLLTCEPVEHLVVAGQDQDLLVVTQYVVEAFEFDGLYADGCDPSKKTIKRGLPCATTDFAVKKYNTEDEDVKYVNSLDGLALFVGFQSDAVALRVAEFPELKSNSIYFTDGVEDVVI</sequence>
<dbReference type="SUPFAM" id="SSF56672">
    <property type="entry name" value="DNA/RNA polymerases"/>
    <property type="match status" value="1"/>
</dbReference>
<feature type="domain" description="Enoyl-CoA hydratase/isomerase" evidence="9">
    <location>
        <begin position="45"/>
        <end position="377"/>
    </location>
</feature>
<proteinExistence type="inferred from homology"/>
<keyword evidence="12" id="KW-1185">Reference proteome</keyword>
<feature type="domain" description="KIB1-4 beta-propeller" evidence="8">
    <location>
        <begin position="604"/>
        <end position="901"/>
    </location>
</feature>
<protein>
    <recommendedName>
        <fullName evidence="7">3-hydroxyisobutyryl-CoA hydrolase</fullName>
        <shortName evidence="7">HIB-CoA hydrolase</shortName>
        <shortName evidence="7">HIBYL-CoA-H</shortName>
        <ecNumber evidence="7">3.1.2.4</ecNumber>
    </recommendedName>
    <alternativeName>
        <fullName evidence="7">3-hydroxyisobutyryl-coenzyme A hydrolase</fullName>
    </alternativeName>
</protein>
<dbReference type="SUPFAM" id="SSF52096">
    <property type="entry name" value="ClpP/crotonase"/>
    <property type="match status" value="1"/>
</dbReference>
<dbReference type="InterPro" id="IPR005174">
    <property type="entry name" value="KIB1-4_b-propeller"/>
</dbReference>
<evidence type="ECO:0000256" key="4">
    <source>
        <dbReference type="ARBA" id="ARBA00022759"/>
    </source>
</evidence>
<keyword evidence="5 7" id="KW-0378">Hydrolase</keyword>
<evidence type="ECO:0000256" key="7">
    <source>
        <dbReference type="RuleBase" id="RU369070"/>
    </source>
</evidence>
<evidence type="ECO:0000256" key="5">
    <source>
        <dbReference type="ARBA" id="ARBA00022801"/>
    </source>
</evidence>
<dbReference type="Pfam" id="PF16113">
    <property type="entry name" value="ECH_2"/>
    <property type="match status" value="1"/>
</dbReference>
<evidence type="ECO:0000259" key="8">
    <source>
        <dbReference type="Pfam" id="PF03478"/>
    </source>
</evidence>
<dbReference type="Pfam" id="PF17917">
    <property type="entry name" value="RT_RNaseH"/>
    <property type="match status" value="1"/>
</dbReference>
<dbReference type="InterPro" id="IPR032259">
    <property type="entry name" value="HIBYL-CoA-H"/>
</dbReference>
<dbReference type="EC" id="3.1.2.4" evidence="7"/>
<evidence type="ECO:0000313" key="12">
    <source>
        <dbReference type="Proteomes" id="UP000325081"/>
    </source>
</evidence>
<dbReference type="InterPro" id="IPR041373">
    <property type="entry name" value="RT_RNaseH"/>
</dbReference>
<dbReference type="Proteomes" id="UP000325081">
    <property type="component" value="Unassembled WGS sequence"/>
</dbReference>
<dbReference type="OrthoDB" id="16820at2759"/>
<dbReference type="Gene3D" id="3.90.226.10">
    <property type="entry name" value="2-enoyl-CoA Hydratase, Chain A, domain 1"/>
    <property type="match status" value="1"/>
</dbReference>
<dbReference type="InterPro" id="IPR043502">
    <property type="entry name" value="DNA/RNA_pol_sf"/>
</dbReference>
<evidence type="ECO:0000259" key="9">
    <source>
        <dbReference type="Pfam" id="PF16113"/>
    </source>
</evidence>
<evidence type="ECO:0000256" key="6">
    <source>
        <dbReference type="ARBA" id="ARBA00022918"/>
    </source>
</evidence>
<dbReference type="InterPro" id="IPR045004">
    <property type="entry name" value="ECH_dom"/>
</dbReference>
<dbReference type="CDD" id="cd06558">
    <property type="entry name" value="crotonase-like"/>
    <property type="match status" value="1"/>
</dbReference>
<organism evidence="11 12">
    <name type="scientific">Striga asiatica</name>
    <name type="common">Asiatic witchweed</name>
    <name type="synonym">Buchnera asiatica</name>
    <dbReference type="NCBI Taxonomy" id="4170"/>
    <lineage>
        <taxon>Eukaryota</taxon>
        <taxon>Viridiplantae</taxon>
        <taxon>Streptophyta</taxon>
        <taxon>Embryophyta</taxon>
        <taxon>Tracheophyta</taxon>
        <taxon>Spermatophyta</taxon>
        <taxon>Magnoliopsida</taxon>
        <taxon>eudicotyledons</taxon>
        <taxon>Gunneridae</taxon>
        <taxon>Pentapetalae</taxon>
        <taxon>asterids</taxon>
        <taxon>lamiids</taxon>
        <taxon>Lamiales</taxon>
        <taxon>Orobanchaceae</taxon>
        <taxon>Buchnereae</taxon>
        <taxon>Striga</taxon>
    </lineage>
</organism>
<evidence type="ECO:0000259" key="10">
    <source>
        <dbReference type="Pfam" id="PF17917"/>
    </source>
</evidence>
<dbReference type="NCBIfam" id="NF004127">
    <property type="entry name" value="PRK05617.1"/>
    <property type="match status" value="1"/>
</dbReference>
<dbReference type="GO" id="GO:0004519">
    <property type="term" value="F:endonuclease activity"/>
    <property type="evidence" value="ECO:0007669"/>
    <property type="project" value="UniProtKB-KW"/>
</dbReference>
<comment type="function">
    <text evidence="7">Hydrolyzes 3-hydroxyisobutyryl-CoA (HIBYL-CoA), a saline catabolite. Has high activity toward isobutyryl-CoA. Could be an isobutyryl-CoA dehydrogenase that functions in valine catabolism.</text>
</comment>
<comment type="pathway">
    <text evidence="7">Amino-acid degradation; L-valine degradation.</text>
</comment>
<reference evidence="12" key="1">
    <citation type="journal article" date="2019" name="Curr. Biol.">
        <title>Genome Sequence of Striga asiatica Provides Insight into the Evolution of Plant Parasitism.</title>
        <authorList>
            <person name="Yoshida S."/>
            <person name="Kim S."/>
            <person name="Wafula E.K."/>
            <person name="Tanskanen J."/>
            <person name="Kim Y.M."/>
            <person name="Honaas L."/>
            <person name="Yang Z."/>
            <person name="Spallek T."/>
            <person name="Conn C.E."/>
            <person name="Ichihashi Y."/>
            <person name="Cheong K."/>
            <person name="Cui S."/>
            <person name="Der J.P."/>
            <person name="Gundlach H."/>
            <person name="Jiao Y."/>
            <person name="Hori C."/>
            <person name="Ishida J.K."/>
            <person name="Kasahara H."/>
            <person name="Kiba T."/>
            <person name="Kim M.S."/>
            <person name="Koo N."/>
            <person name="Laohavisit A."/>
            <person name="Lee Y.H."/>
            <person name="Lumba S."/>
            <person name="McCourt P."/>
            <person name="Mortimer J.C."/>
            <person name="Mutuku J.M."/>
            <person name="Nomura T."/>
            <person name="Sasaki-Sekimoto Y."/>
            <person name="Seto Y."/>
            <person name="Wang Y."/>
            <person name="Wakatake T."/>
            <person name="Sakakibara H."/>
            <person name="Demura T."/>
            <person name="Yamaguchi S."/>
            <person name="Yoneyama K."/>
            <person name="Manabe R.I."/>
            <person name="Nelson D.C."/>
            <person name="Schulman A.H."/>
            <person name="Timko M.P."/>
            <person name="dePamphilis C.W."/>
            <person name="Choi D."/>
            <person name="Shirasu K."/>
        </authorList>
    </citation>
    <scope>NUCLEOTIDE SEQUENCE [LARGE SCALE GENOMIC DNA]</scope>
    <source>
        <strain evidence="12">cv. UVA1</strain>
    </source>
</reference>
<accession>A0A5A7R795</accession>
<dbReference type="InterPro" id="IPR029045">
    <property type="entry name" value="ClpP/crotonase-like_dom_sf"/>
</dbReference>
<dbReference type="EMBL" id="BKCP01010515">
    <property type="protein sequence ID" value="GER53379.1"/>
    <property type="molecule type" value="Genomic_DNA"/>
</dbReference>
<gene>
    <name evidence="11" type="ORF">STAS_30888</name>
</gene>
<keyword evidence="2" id="KW-0548">Nucleotidyltransferase</keyword>
<comment type="catalytic activity">
    <reaction evidence="7">
        <text>3-hydroxy-2-methylpropanoyl-CoA + H2O = 3-hydroxy-2-methylpropanoate + CoA + H(+)</text>
        <dbReference type="Rhea" id="RHEA:20888"/>
        <dbReference type="ChEBI" id="CHEBI:11805"/>
        <dbReference type="ChEBI" id="CHEBI:15377"/>
        <dbReference type="ChEBI" id="CHEBI:15378"/>
        <dbReference type="ChEBI" id="CHEBI:57287"/>
        <dbReference type="ChEBI" id="CHEBI:57340"/>
        <dbReference type="EC" id="3.1.2.4"/>
    </reaction>
</comment>
<dbReference type="AlphaFoldDB" id="A0A5A7R795"/>
<comment type="caution">
    <text evidence="11">The sequence shown here is derived from an EMBL/GenBank/DDBJ whole genome shotgun (WGS) entry which is preliminary data.</text>
</comment>
<evidence type="ECO:0000256" key="2">
    <source>
        <dbReference type="ARBA" id="ARBA00022695"/>
    </source>
</evidence>
<name>A0A5A7R795_STRAF</name>
<keyword evidence="4" id="KW-0255">Endonuclease</keyword>
<dbReference type="FunFam" id="3.90.226.10:FF:000027">
    <property type="entry name" value="Probable 3-hydroxyisobutyryl-CoA hydrolase 2"/>
    <property type="match status" value="1"/>
</dbReference>
<keyword evidence="3" id="KW-0540">Nuclease</keyword>
<evidence type="ECO:0000313" key="11">
    <source>
        <dbReference type="EMBL" id="GER53379.1"/>
    </source>
</evidence>
<dbReference type="PANTHER" id="PTHR43176">
    <property type="entry name" value="3-HYDROXYISOBUTYRYL-COA HYDROLASE-RELATED"/>
    <property type="match status" value="1"/>
</dbReference>